<evidence type="ECO:0000313" key="4">
    <source>
        <dbReference type="EMBL" id="ABK77349.1"/>
    </source>
</evidence>
<dbReference type="KEGG" id="csy:CENSYa_0716"/>
<feature type="region of interest" description="Disordered" evidence="2">
    <location>
        <begin position="147"/>
        <end position="167"/>
    </location>
</feature>
<feature type="compositionally biased region" description="Basic residues" evidence="2">
    <location>
        <begin position="13"/>
        <end position="24"/>
    </location>
</feature>
<dbReference type="EMBL" id="DP000238">
    <property type="protein sequence ID" value="ABK77349.1"/>
    <property type="molecule type" value="Genomic_DNA"/>
</dbReference>
<dbReference type="Proteomes" id="UP000000758">
    <property type="component" value="Chromosome"/>
</dbReference>
<evidence type="ECO:0000313" key="5">
    <source>
        <dbReference type="Proteomes" id="UP000000758"/>
    </source>
</evidence>
<feature type="transmembrane region" description="Helical" evidence="3">
    <location>
        <begin position="174"/>
        <end position="196"/>
    </location>
</feature>
<evidence type="ECO:0000256" key="1">
    <source>
        <dbReference type="SAM" id="Coils"/>
    </source>
</evidence>
<feature type="transmembrane region" description="Helical" evidence="3">
    <location>
        <begin position="202"/>
        <end position="220"/>
    </location>
</feature>
<keyword evidence="3" id="KW-0472">Membrane</keyword>
<proteinExistence type="predicted"/>
<sequence length="311" mass="33557">MKWTKTGMGQRGCRGRSRTGRRARNLMMPPGSRDQSAVRRRAGSSRGYGGCCAGSVISLVRRMVRMFKVDRPAMRVNMMAPYGVGGSMPHGSGGDLYERVQDKAAGSCREGCRGGPGGVDMTRIGRLGRMIRLGRIAGAIRRLGARIPRRRGGQKQPSSQDDGKGKKSFLHKPTFIMASLVAAVGLGASIHVYHAWTPGDALALAALVVSPSVVMLVMLWRTRDEVRGLDRTLSGISNLIESESELTRKVLGGMAGTLKNIGKTLDGMNKNFEGMNKNLEGMNKNLEGMNKNFEGMNKKLDGISGPDRPAP</sequence>
<evidence type="ECO:0000256" key="2">
    <source>
        <dbReference type="SAM" id="MobiDB-lite"/>
    </source>
</evidence>
<reference evidence="4 5" key="1">
    <citation type="journal article" date="2006" name="Proc. Natl. Acad. Sci. U.S.A.">
        <title>Genomic analysis of the uncultivated marine crenarchaeote Cenarchaeum symbiosum.</title>
        <authorList>
            <person name="Hallam S.J."/>
            <person name="Konstantinidis K.T."/>
            <person name="Putnam N."/>
            <person name="Schleper C."/>
            <person name="Watanabe Y."/>
            <person name="Sugahara J."/>
            <person name="Preston C."/>
            <person name="de la Torre J."/>
            <person name="Richardson P.M."/>
            <person name="DeLong E.F."/>
        </authorList>
    </citation>
    <scope>NUCLEOTIDE SEQUENCE [LARGE SCALE GENOMIC DNA]</scope>
    <source>
        <strain evidence="5">A</strain>
    </source>
</reference>
<keyword evidence="1" id="KW-0175">Coiled coil</keyword>
<name>A0RVI2_CENSY</name>
<keyword evidence="3" id="KW-1133">Transmembrane helix</keyword>
<dbReference type="HOGENOM" id="CLU_079806_0_0_2"/>
<gene>
    <name evidence="4" type="ordered locus">CENSYa_0716</name>
</gene>
<evidence type="ECO:0000256" key="3">
    <source>
        <dbReference type="SAM" id="Phobius"/>
    </source>
</evidence>
<keyword evidence="3" id="KW-0812">Transmembrane</keyword>
<keyword evidence="5" id="KW-1185">Reference proteome</keyword>
<organism evidence="4 5">
    <name type="scientific">Cenarchaeum symbiosum (strain A)</name>
    <dbReference type="NCBI Taxonomy" id="414004"/>
    <lineage>
        <taxon>Archaea</taxon>
        <taxon>Nitrososphaerota</taxon>
        <taxon>Candidatus Cenarchaeales</taxon>
        <taxon>Candidatus Cenarchaeaceae</taxon>
        <taxon>Candidatus Cenarchaeum</taxon>
    </lineage>
</organism>
<protein>
    <submittedName>
        <fullName evidence="4">Uncharacterized protein</fullName>
    </submittedName>
</protein>
<dbReference type="STRING" id="414004.CENSYa_0716"/>
<dbReference type="AlphaFoldDB" id="A0RVI2"/>
<dbReference type="EnsemblBacteria" id="ABK77349">
    <property type="protein sequence ID" value="ABK77349"/>
    <property type="gene ID" value="CENSYa_0716"/>
</dbReference>
<feature type="region of interest" description="Disordered" evidence="2">
    <location>
        <begin position="1"/>
        <end position="43"/>
    </location>
</feature>
<feature type="coiled-coil region" evidence="1">
    <location>
        <begin position="265"/>
        <end position="299"/>
    </location>
</feature>
<accession>A0RVI2</accession>